<dbReference type="SUPFAM" id="SSF143990">
    <property type="entry name" value="YbiA-like"/>
    <property type="match status" value="1"/>
</dbReference>
<dbReference type="InterPro" id="IPR037238">
    <property type="entry name" value="YbiA-like_sf"/>
</dbReference>
<dbReference type="Pfam" id="PF08719">
    <property type="entry name" value="NADAR"/>
    <property type="match status" value="1"/>
</dbReference>
<protein>
    <submittedName>
        <fullName evidence="4">NADAR family protein</fullName>
    </submittedName>
</protein>
<sequence length="174" mass="19800">MAGLENNKGFISNVSEENVICFHNPDEENGYLSNWFRSDFIVNGICYTSMEQFMMHKKAICFSDDVVAAEILKTDDVAKIKDWGRCVSGYNDSVWNGVRQIIVYEGLMAKFFQNEELKEKLLSTGTAVLAECAVRDCIWGIGLAMHDPERLNVAQWKGQNLLGYTLMLVRDKLR</sequence>
<evidence type="ECO:0000259" key="3">
    <source>
        <dbReference type="Pfam" id="PF08719"/>
    </source>
</evidence>
<accession>A0ABR7N1F0</accession>
<proteinExistence type="predicted"/>
<feature type="domain" description="NADAR" evidence="3">
    <location>
        <begin position="22"/>
        <end position="174"/>
    </location>
</feature>
<gene>
    <name evidence="4" type="ORF">H8704_05875</name>
</gene>
<evidence type="ECO:0000256" key="2">
    <source>
        <dbReference type="ARBA" id="ARBA00000751"/>
    </source>
</evidence>
<reference evidence="4 5" key="1">
    <citation type="submission" date="2020-08" db="EMBL/GenBank/DDBJ databases">
        <title>Genome public.</title>
        <authorList>
            <person name="Liu C."/>
            <person name="Sun Q."/>
        </authorList>
    </citation>
    <scope>NUCLEOTIDE SEQUENCE [LARGE SCALE GENOMIC DNA]</scope>
    <source>
        <strain evidence="4 5">NSJ-37</strain>
    </source>
</reference>
<dbReference type="CDD" id="cd15457">
    <property type="entry name" value="NADAR"/>
    <property type="match status" value="1"/>
</dbReference>
<dbReference type="NCBIfam" id="TIGR02464">
    <property type="entry name" value="ribofla_fusion"/>
    <property type="match status" value="1"/>
</dbReference>
<dbReference type="RefSeq" id="WP_249297669.1">
    <property type="nucleotide sequence ID" value="NZ_JACRSX010000005.1"/>
</dbReference>
<dbReference type="Proteomes" id="UP000606193">
    <property type="component" value="Unassembled WGS sequence"/>
</dbReference>
<evidence type="ECO:0000313" key="4">
    <source>
        <dbReference type="EMBL" id="MBC8562160.1"/>
    </source>
</evidence>
<dbReference type="InterPro" id="IPR012816">
    <property type="entry name" value="NADAR"/>
</dbReference>
<evidence type="ECO:0000313" key="5">
    <source>
        <dbReference type="Proteomes" id="UP000606193"/>
    </source>
</evidence>
<comment type="catalytic activity">
    <reaction evidence="2">
        <text>2,5-diamino-6-hydroxy-4-(5-phosphoribosylamino)-pyrimidine + H2O = 2,5,6-triamino-4-hydroxypyrimidine + D-ribose 5-phosphate</text>
        <dbReference type="Rhea" id="RHEA:23436"/>
        <dbReference type="ChEBI" id="CHEBI:15377"/>
        <dbReference type="ChEBI" id="CHEBI:58614"/>
        <dbReference type="ChEBI" id="CHEBI:78346"/>
        <dbReference type="ChEBI" id="CHEBI:137796"/>
    </reaction>
</comment>
<organism evidence="4 5">
    <name type="scientific">Jutongia huaianensis</name>
    <dbReference type="NCBI Taxonomy" id="2763668"/>
    <lineage>
        <taxon>Bacteria</taxon>
        <taxon>Bacillati</taxon>
        <taxon>Bacillota</taxon>
        <taxon>Clostridia</taxon>
        <taxon>Lachnospirales</taxon>
        <taxon>Lachnospiraceae</taxon>
        <taxon>Jutongia</taxon>
    </lineage>
</organism>
<comment type="caution">
    <text evidence="4">The sequence shown here is derived from an EMBL/GenBank/DDBJ whole genome shotgun (WGS) entry which is preliminary data.</text>
</comment>
<dbReference type="EMBL" id="JACRSX010000005">
    <property type="protein sequence ID" value="MBC8562160.1"/>
    <property type="molecule type" value="Genomic_DNA"/>
</dbReference>
<comment type="catalytic activity">
    <reaction evidence="1">
        <text>5-amino-6-(5-phospho-D-ribosylamino)uracil + H2O = 5,6-diaminouracil + D-ribose 5-phosphate</text>
        <dbReference type="Rhea" id="RHEA:55020"/>
        <dbReference type="ChEBI" id="CHEBI:15377"/>
        <dbReference type="ChEBI" id="CHEBI:46252"/>
        <dbReference type="ChEBI" id="CHEBI:58453"/>
        <dbReference type="ChEBI" id="CHEBI:78346"/>
    </reaction>
</comment>
<evidence type="ECO:0000256" key="1">
    <source>
        <dbReference type="ARBA" id="ARBA00000022"/>
    </source>
</evidence>
<keyword evidence="5" id="KW-1185">Reference proteome</keyword>
<name>A0ABR7N1F0_9FIRM</name>
<dbReference type="Gene3D" id="1.10.357.40">
    <property type="entry name" value="YbiA-like"/>
    <property type="match status" value="1"/>
</dbReference>